<dbReference type="Proteomes" id="UP000789920">
    <property type="component" value="Unassembled WGS sequence"/>
</dbReference>
<reference evidence="1" key="1">
    <citation type="submission" date="2021-06" db="EMBL/GenBank/DDBJ databases">
        <authorList>
            <person name="Kallberg Y."/>
            <person name="Tangrot J."/>
            <person name="Rosling A."/>
        </authorList>
    </citation>
    <scope>NUCLEOTIDE SEQUENCE</scope>
    <source>
        <strain evidence="1">MA461A</strain>
    </source>
</reference>
<accession>A0ACA9NDZ7</accession>
<proteinExistence type="predicted"/>
<evidence type="ECO:0000313" key="2">
    <source>
        <dbReference type="Proteomes" id="UP000789920"/>
    </source>
</evidence>
<name>A0ACA9NDZ7_9GLOM</name>
<dbReference type="EMBL" id="CAJVQC010013186">
    <property type="protein sequence ID" value="CAG8645769.1"/>
    <property type="molecule type" value="Genomic_DNA"/>
</dbReference>
<organism evidence="1 2">
    <name type="scientific">Racocetra persica</name>
    <dbReference type="NCBI Taxonomy" id="160502"/>
    <lineage>
        <taxon>Eukaryota</taxon>
        <taxon>Fungi</taxon>
        <taxon>Fungi incertae sedis</taxon>
        <taxon>Mucoromycota</taxon>
        <taxon>Glomeromycotina</taxon>
        <taxon>Glomeromycetes</taxon>
        <taxon>Diversisporales</taxon>
        <taxon>Gigasporaceae</taxon>
        <taxon>Racocetra</taxon>
    </lineage>
</organism>
<feature type="non-terminal residue" evidence="1">
    <location>
        <position position="50"/>
    </location>
</feature>
<evidence type="ECO:0000313" key="1">
    <source>
        <dbReference type="EMBL" id="CAG8645769.1"/>
    </source>
</evidence>
<gene>
    <name evidence="1" type="ORF">RPERSI_LOCUS7663</name>
</gene>
<sequence>MEDDRPYRTKAFCRVGRPTSFVDTENNKDDIYVTCLHDLNRTPHKTTTHA</sequence>
<protein>
    <submittedName>
        <fullName evidence="1">34958_t:CDS:1</fullName>
    </submittedName>
</protein>
<comment type="caution">
    <text evidence="1">The sequence shown here is derived from an EMBL/GenBank/DDBJ whole genome shotgun (WGS) entry which is preliminary data.</text>
</comment>
<keyword evidence="2" id="KW-1185">Reference proteome</keyword>